<gene>
    <name evidence="1" type="ORF">CW360_03360</name>
</gene>
<dbReference type="AlphaFoldDB" id="A0A2I0CTU9"/>
<sequence>MLDSVINPVPQQIIGTQPDSLADILREDVNLAVWRRELSTELQHMVSRLLAGDRPINEVLVLQAHTSGTFKVPNLPAAWSQLDGFAALRDDLQWLVEAFACLLGAQRIGLRLRRLDTPMCPRFHVDQVAVRLICTYAGTASEWLTEGCMARHLLGQAAAEPSAPRQIHALQAGDVALAKGERWLGNQGRGLIHRSPTPENGQSRLLLTLDWLA</sequence>
<name>A0A2I0CTU9_9PSED</name>
<comment type="caution">
    <text evidence="1">The sequence shown here is derived from an EMBL/GenBank/DDBJ whole genome shotgun (WGS) entry which is preliminary data.</text>
</comment>
<protein>
    <submittedName>
        <fullName evidence="1">DUF1826 domain-containing protein</fullName>
    </submittedName>
</protein>
<dbReference type="Pfam" id="PF08856">
    <property type="entry name" value="DUF1826"/>
    <property type="match status" value="1"/>
</dbReference>
<dbReference type="RefSeq" id="WP_101192751.1">
    <property type="nucleotide sequence ID" value="NZ_PIYS01000003.1"/>
</dbReference>
<dbReference type="Proteomes" id="UP000242861">
    <property type="component" value="Unassembled WGS sequence"/>
</dbReference>
<accession>A0A2I0CTU9</accession>
<evidence type="ECO:0000313" key="2">
    <source>
        <dbReference type="Proteomes" id="UP000242861"/>
    </source>
</evidence>
<dbReference type="EMBL" id="PIYS01000003">
    <property type="protein sequence ID" value="PKF72764.1"/>
    <property type="molecule type" value="Genomic_DNA"/>
</dbReference>
<reference evidence="2" key="1">
    <citation type="submission" date="2017-12" db="EMBL/GenBank/DDBJ databases">
        <authorList>
            <person name="Yu X.-Y."/>
        </authorList>
    </citation>
    <scope>NUCLEOTIDE SEQUENCE [LARGE SCALE GENOMIC DNA]</scope>
    <source>
        <strain evidence="2">ZYSR67-Z</strain>
    </source>
</reference>
<proteinExistence type="predicted"/>
<evidence type="ECO:0000313" key="1">
    <source>
        <dbReference type="EMBL" id="PKF72764.1"/>
    </source>
</evidence>
<dbReference type="InterPro" id="IPR014955">
    <property type="entry name" value="DUF1826"/>
</dbReference>
<organism evidence="1 2">
    <name type="scientific">Pseudomonas fluvialis</name>
    <dbReference type="NCBI Taxonomy" id="1793966"/>
    <lineage>
        <taxon>Bacteria</taxon>
        <taxon>Pseudomonadati</taxon>
        <taxon>Pseudomonadota</taxon>
        <taxon>Gammaproteobacteria</taxon>
        <taxon>Pseudomonadales</taxon>
        <taxon>Pseudomonadaceae</taxon>
        <taxon>Pseudomonas</taxon>
    </lineage>
</organism>